<feature type="transmembrane region" description="Helical" evidence="1">
    <location>
        <begin position="132"/>
        <end position="153"/>
    </location>
</feature>
<accession>A0A0P1GIR6</accession>
<dbReference type="AlphaFoldDB" id="A0A0P1GIR6"/>
<dbReference type="PANTHER" id="PTHR34219:SF3">
    <property type="entry name" value="BLL7967 PROTEIN"/>
    <property type="match status" value="1"/>
</dbReference>
<feature type="transmembrane region" description="Helical" evidence="1">
    <location>
        <begin position="7"/>
        <end position="31"/>
    </location>
</feature>
<sequence>MLRKTVFWAHLVAGFVAGVFVLIMAVTGALLTFEAQIEDMAIAQTVMVPEGAAPLTADDILTAANASAGQTLVIPREAGDVVKLQAGRQATSLNPYTGEALAGAPGVASFFGAVEGLHRWLSASGRSDTGSFLVDTSNLIFLFLVASGLYLWLPKTWRWAKVKLNLLFRRNLPNAQARDYNWHHVFGIWALVPLFVIVLTGVIMSYSWANALLYAAAGEEPPQGRPRAPSVMTADMQATFIEGQPMSYAALVAVATEQRPDWRRAAIALPSEEAAYVQVTMDAGNGVQSAYQTQLVMDRVTGDVVAARTGSAASLGARLRMWARFAHTGQYYGIIGQTIAGLASLAAAILVYTGLALGVRRLSRMWRRRQSQMA</sequence>
<dbReference type="PANTHER" id="PTHR34219">
    <property type="entry name" value="IRON-REGULATED INNER MEMBRANE PROTEIN-RELATED"/>
    <property type="match status" value="1"/>
</dbReference>
<feature type="transmembrane region" description="Helical" evidence="1">
    <location>
        <begin position="331"/>
        <end position="359"/>
    </location>
</feature>
<dbReference type="STRING" id="441103.TRN7648_00433"/>
<dbReference type="Pfam" id="PF03929">
    <property type="entry name" value="PepSY_TM"/>
    <property type="match status" value="1"/>
</dbReference>
<protein>
    <submittedName>
        <fullName evidence="2">Putative iron-regulated membrane protein</fullName>
    </submittedName>
</protein>
<name>A0A0P1GIR6_9RHOB</name>
<dbReference type="RefSeq" id="WP_058245987.1">
    <property type="nucleotide sequence ID" value="NZ_CYSE01000001.1"/>
</dbReference>
<reference evidence="2 3" key="1">
    <citation type="submission" date="2015-09" db="EMBL/GenBank/DDBJ databases">
        <authorList>
            <consortium name="Swine Surveillance"/>
        </authorList>
    </citation>
    <scope>NUCLEOTIDE SEQUENCE [LARGE SCALE GENOMIC DNA]</scope>
    <source>
        <strain evidence="2 3">CECT 7648</strain>
    </source>
</reference>
<dbReference type="InterPro" id="IPR005625">
    <property type="entry name" value="PepSY-ass_TM"/>
</dbReference>
<organism evidence="2 3">
    <name type="scientific">Tropicibacter naphthalenivorans</name>
    <dbReference type="NCBI Taxonomy" id="441103"/>
    <lineage>
        <taxon>Bacteria</taxon>
        <taxon>Pseudomonadati</taxon>
        <taxon>Pseudomonadota</taxon>
        <taxon>Alphaproteobacteria</taxon>
        <taxon>Rhodobacterales</taxon>
        <taxon>Roseobacteraceae</taxon>
        <taxon>Tropicibacter</taxon>
    </lineage>
</organism>
<dbReference type="EMBL" id="CYSE01000001">
    <property type="protein sequence ID" value="CUH75427.1"/>
    <property type="molecule type" value="Genomic_DNA"/>
</dbReference>
<dbReference type="Proteomes" id="UP000054935">
    <property type="component" value="Unassembled WGS sequence"/>
</dbReference>
<evidence type="ECO:0000313" key="2">
    <source>
        <dbReference type="EMBL" id="CUH75427.1"/>
    </source>
</evidence>
<keyword evidence="1" id="KW-1133">Transmembrane helix</keyword>
<keyword evidence="3" id="KW-1185">Reference proteome</keyword>
<evidence type="ECO:0000313" key="3">
    <source>
        <dbReference type="Proteomes" id="UP000054935"/>
    </source>
</evidence>
<keyword evidence="1" id="KW-0472">Membrane</keyword>
<evidence type="ECO:0000256" key="1">
    <source>
        <dbReference type="SAM" id="Phobius"/>
    </source>
</evidence>
<gene>
    <name evidence="2" type="ORF">TRN7648_00433</name>
</gene>
<feature type="transmembrane region" description="Helical" evidence="1">
    <location>
        <begin position="186"/>
        <end position="209"/>
    </location>
</feature>
<proteinExistence type="predicted"/>
<keyword evidence="1" id="KW-0812">Transmembrane</keyword>